<dbReference type="Proteomes" id="UP001163105">
    <property type="component" value="Unassembled WGS sequence"/>
</dbReference>
<dbReference type="EMBL" id="JAQHRD010000005">
    <property type="protein sequence ID" value="KAJ6440569.1"/>
    <property type="molecule type" value="Genomic_DNA"/>
</dbReference>
<evidence type="ECO:0000256" key="4">
    <source>
        <dbReference type="ARBA" id="ARBA00023163"/>
    </source>
</evidence>
<evidence type="ECO:0000259" key="7">
    <source>
        <dbReference type="PROSITE" id="PS51821"/>
    </source>
</evidence>
<reference evidence="8" key="1">
    <citation type="submission" date="2023-01" db="EMBL/GenBank/DDBJ databases">
        <title>The growth and conidiation of Purpureocillium lavendulum are regulated by nitrogen source and histone H3K14 acetylation.</title>
        <authorList>
            <person name="Tang P."/>
            <person name="Han J."/>
            <person name="Zhang C."/>
            <person name="Tang P."/>
            <person name="Qi F."/>
            <person name="Zhang K."/>
            <person name="Liang L."/>
        </authorList>
    </citation>
    <scope>NUCLEOTIDE SEQUENCE</scope>
    <source>
        <strain evidence="8">YMF1.00683</strain>
    </source>
</reference>
<keyword evidence="2" id="KW-0749">Sporulation</keyword>
<dbReference type="Pfam" id="PF11754">
    <property type="entry name" value="Velvet"/>
    <property type="match status" value="2"/>
</dbReference>
<evidence type="ECO:0000313" key="8">
    <source>
        <dbReference type="EMBL" id="KAJ6440569.1"/>
    </source>
</evidence>
<evidence type="ECO:0000256" key="2">
    <source>
        <dbReference type="ARBA" id="ARBA00022969"/>
    </source>
</evidence>
<proteinExistence type="predicted"/>
<dbReference type="PANTHER" id="PTHR33572">
    <property type="entry name" value="SPORE DEVELOPMENT REGULATOR VOSA"/>
    <property type="match status" value="1"/>
</dbReference>
<gene>
    <name evidence="8" type="ORF">O9K51_06359</name>
</gene>
<dbReference type="Gene3D" id="2.60.40.3960">
    <property type="entry name" value="Velvet domain"/>
    <property type="match status" value="1"/>
</dbReference>
<sequence length="334" mass="37647">MASASDEEKYHLGTTPDTLIRTGRRLSRQFFSGARAISVPESTKESTTYSTQHKYKGIHVRTNLAAAGNGGSYLEFPSLQPGWLTSNLPYPGCGGPALAPEDPQQYPLEQHHHHQQERQQQQRYGFPGDPQRQLTLRQAPIHARVTIGNEIDRKPIDPPPIVQLLDHRAYGKSEMYNSPYLFVTSTLVPETYGEPSNDQDVPTNNLVGSLASSIHQLRDTDNVEGGFFIFGDLSVKREGRFRLLFTLYERDHHSAIPSFNYVSELVTNTFTVYSTKRFPGMTGTTPLTRVFSDQGVKVRLRRDSGAMAARKRNRSATEATLYDFERPPKRPYCD</sequence>
<keyword evidence="3" id="KW-0805">Transcription regulation</keyword>
<evidence type="ECO:0000256" key="1">
    <source>
        <dbReference type="ARBA" id="ARBA00004123"/>
    </source>
</evidence>
<feature type="domain" description="Velvet" evidence="7">
    <location>
        <begin position="128"/>
        <end position="301"/>
    </location>
</feature>
<dbReference type="PROSITE" id="PS51821">
    <property type="entry name" value="VELVET"/>
    <property type="match status" value="1"/>
</dbReference>
<dbReference type="GO" id="GO:0030435">
    <property type="term" value="P:sporulation resulting in formation of a cellular spore"/>
    <property type="evidence" value="ECO:0007669"/>
    <property type="project" value="UniProtKB-KW"/>
</dbReference>
<organism evidence="8 9">
    <name type="scientific">Purpureocillium lavendulum</name>
    <dbReference type="NCBI Taxonomy" id="1247861"/>
    <lineage>
        <taxon>Eukaryota</taxon>
        <taxon>Fungi</taxon>
        <taxon>Dikarya</taxon>
        <taxon>Ascomycota</taxon>
        <taxon>Pezizomycotina</taxon>
        <taxon>Sordariomycetes</taxon>
        <taxon>Hypocreomycetidae</taxon>
        <taxon>Hypocreales</taxon>
        <taxon>Ophiocordycipitaceae</taxon>
        <taxon>Purpureocillium</taxon>
    </lineage>
</organism>
<comment type="caution">
    <text evidence="8">The sequence shown here is derived from an EMBL/GenBank/DDBJ whole genome shotgun (WGS) entry which is preliminary data.</text>
</comment>
<keyword evidence="4" id="KW-0804">Transcription</keyword>
<dbReference type="PANTHER" id="PTHR33572:SF18">
    <property type="entry name" value="SPORE DEVELOPMENT REGULATOR VOSA"/>
    <property type="match status" value="1"/>
</dbReference>
<dbReference type="GO" id="GO:0005634">
    <property type="term" value="C:nucleus"/>
    <property type="evidence" value="ECO:0007669"/>
    <property type="project" value="UniProtKB-SubCell"/>
</dbReference>
<evidence type="ECO:0000256" key="6">
    <source>
        <dbReference type="SAM" id="MobiDB-lite"/>
    </source>
</evidence>
<evidence type="ECO:0000256" key="3">
    <source>
        <dbReference type="ARBA" id="ARBA00023015"/>
    </source>
</evidence>
<feature type="region of interest" description="Disordered" evidence="6">
    <location>
        <begin position="94"/>
        <end position="131"/>
    </location>
</feature>
<keyword evidence="9" id="KW-1185">Reference proteome</keyword>
<protein>
    <submittedName>
        <fullName evidence="8">Velvet factor</fullName>
    </submittedName>
</protein>
<evidence type="ECO:0000313" key="9">
    <source>
        <dbReference type="Proteomes" id="UP001163105"/>
    </source>
</evidence>
<evidence type="ECO:0000256" key="5">
    <source>
        <dbReference type="ARBA" id="ARBA00023242"/>
    </source>
</evidence>
<comment type="subcellular location">
    <subcellularLocation>
        <location evidence="1">Nucleus</location>
    </subcellularLocation>
</comment>
<dbReference type="InterPro" id="IPR021740">
    <property type="entry name" value="Velvet"/>
</dbReference>
<accession>A0AB34FP75</accession>
<keyword evidence="5" id="KW-0539">Nucleus</keyword>
<name>A0AB34FP75_9HYPO</name>
<dbReference type="InterPro" id="IPR037525">
    <property type="entry name" value="Velvet_dom"/>
</dbReference>
<dbReference type="AlphaFoldDB" id="A0AB34FP75"/>
<dbReference type="InterPro" id="IPR038491">
    <property type="entry name" value="Velvet_dom_sf"/>
</dbReference>